<proteinExistence type="predicted"/>
<dbReference type="Proteomes" id="UP000015241">
    <property type="component" value="Unassembled WGS sequence"/>
</dbReference>
<gene>
    <name evidence="2" type="ORF">FOMPIDRAFT_48721</name>
</gene>
<feature type="compositionally biased region" description="Acidic residues" evidence="1">
    <location>
        <begin position="125"/>
        <end position="141"/>
    </location>
</feature>
<accession>S8G6C5</accession>
<feature type="compositionally biased region" description="Basic residues" evidence="1">
    <location>
        <begin position="79"/>
        <end position="96"/>
    </location>
</feature>
<dbReference type="eggNOG" id="ENOG502RCZG">
    <property type="taxonomic scope" value="Eukaryota"/>
</dbReference>
<name>S8G6C5_FOMSC</name>
<dbReference type="OrthoDB" id="3207600at2759"/>
<dbReference type="HOGENOM" id="CLU_1510639_0_0_1"/>
<evidence type="ECO:0000313" key="2">
    <source>
        <dbReference type="EMBL" id="EPT05735.1"/>
    </source>
</evidence>
<keyword evidence="3" id="KW-1185">Reference proteome</keyword>
<sequence length="178" mass="19928">MFAATGSNASMDDIQNKSSACVEVLRSLTHDVATYFNVTDFHRSHQEVSIEGDLEALLIDLNEQSIHSYRANRRVPPPHMKKRKGTQNARKQKRTTGVRDVLTEGLQALTRTKLFEKWRNRTMEDGDGTGDDTADGLDDTMDTGYGFDEPEGAMDVDVNEDEEFHEATAQGEEAESDE</sequence>
<feature type="region of interest" description="Disordered" evidence="1">
    <location>
        <begin position="122"/>
        <end position="178"/>
    </location>
</feature>
<feature type="compositionally biased region" description="Acidic residues" evidence="1">
    <location>
        <begin position="148"/>
        <end position="164"/>
    </location>
</feature>
<feature type="region of interest" description="Disordered" evidence="1">
    <location>
        <begin position="73"/>
        <end position="96"/>
    </location>
</feature>
<dbReference type="EMBL" id="KE504123">
    <property type="protein sequence ID" value="EPT05735.1"/>
    <property type="molecule type" value="Genomic_DNA"/>
</dbReference>
<evidence type="ECO:0000256" key="1">
    <source>
        <dbReference type="SAM" id="MobiDB-lite"/>
    </source>
</evidence>
<organism evidence="2 3">
    <name type="scientific">Fomitopsis schrenkii</name>
    <name type="common">Brown rot fungus</name>
    <dbReference type="NCBI Taxonomy" id="2126942"/>
    <lineage>
        <taxon>Eukaryota</taxon>
        <taxon>Fungi</taxon>
        <taxon>Dikarya</taxon>
        <taxon>Basidiomycota</taxon>
        <taxon>Agaricomycotina</taxon>
        <taxon>Agaricomycetes</taxon>
        <taxon>Polyporales</taxon>
        <taxon>Fomitopsis</taxon>
    </lineage>
</organism>
<dbReference type="InParanoid" id="S8G6C5"/>
<protein>
    <submittedName>
        <fullName evidence="2">Uncharacterized protein</fullName>
    </submittedName>
</protein>
<reference evidence="2 3" key="1">
    <citation type="journal article" date="2012" name="Science">
        <title>The Paleozoic origin of enzymatic lignin decomposition reconstructed from 31 fungal genomes.</title>
        <authorList>
            <person name="Floudas D."/>
            <person name="Binder M."/>
            <person name="Riley R."/>
            <person name="Barry K."/>
            <person name="Blanchette R.A."/>
            <person name="Henrissat B."/>
            <person name="Martinez A.T."/>
            <person name="Otillar R."/>
            <person name="Spatafora J.W."/>
            <person name="Yadav J.S."/>
            <person name="Aerts A."/>
            <person name="Benoit I."/>
            <person name="Boyd A."/>
            <person name="Carlson A."/>
            <person name="Copeland A."/>
            <person name="Coutinho P.M."/>
            <person name="de Vries R.P."/>
            <person name="Ferreira P."/>
            <person name="Findley K."/>
            <person name="Foster B."/>
            <person name="Gaskell J."/>
            <person name="Glotzer D."/>
            <person name="Gorecki P."/>
            <person name="Heitman J."/>
            <person name="Hesse C."/>
            <person name="Hori C."/>
            <person name="Igarashi K."/>
            <person name="Jurgens J.A."/>
            <person name="Kallen N."/>
            <person name="Kersten P."/>
            <person name="Kohler A."/>
            <person name="Kuees U."/>
            <person name="Kumar T.K.A."/>
            <person name="Kuo A."/>
            <person name="LaButti K."/>
            <person name="Larrondo L.F."/>
            <person name="Lindquist E."/>
            <person name="Ling A."/>
            <person name="Lombard V."/>
            <person name="Lucas S."/>
            <person name="Lundell T."/>
            <person name="Martin R."/>
            <person name="McLaughlin D.J."/>
            <person name="Morgenstern I."/>
            <person name="Morin E."/>
            <person name="Murat C."/>
            <person name="Nagy L.G."/>
            <person name="Nolan M."/>
            <person name="Ohm R.A."/>
            <person name="Patyshakuliyeva A."/>
            <person name="Rokas A."/>
            <person name="Ruiz-Duenas F.J."/>
            <person name="Sabat G."/>
            <person name="Salamov A."/>
            <person name="Samejima M."/>
            <person name="Schmutz J."/>
            <person name="Slot J.C."/>
            <person name="St John F."/>
            <person name="Stenlid J."/>
            <person name="Sun H."/>
            <person name="Sun S."/>
            <person name="Syed K."/>
            <person name="Tsang A."/>
            <person name="Wiebenga A."/>
            <person name="Young D."/>
            <person name="Pisabarro A."/>
            <person name="Eastwood D.C."/>
            <person name="Martin F."/>
            <person name="Cullen D."/>
            <person name="Grigoriev I.V."/>
            <person name="Hibbett D.S."/>
        </authorList>
    </citation>
    <scope>NUCLEOTIDE SEQUENCE</scope>
    <source>
        <strain evidence="3">FP-58527</strain>
    </source>
</reference>
<evidence type="ECO:0000313" key="3">
    <source>
        <dbReference type="Proteomes" id="UP000015241"/>
    </source>
</evidence>
<dbReference type="AlphaFoldDB" id="S8G6C5"/>